<reference evidence="2 3" key="1">
    <citation type="submission" date="2016-04" db="EMBL/GenBank/DDBJ databases">
        <title>A degradative enzymes factory behind the ericoid mycorrhizal symbiosis.</title>
        <authorList>
            <consortium name="DOE Joint Genome Institute"/>
            <person name="Martino E."/>
            <person name="Morin E."/>
            <person name="Grelet G."/>
            <person name="Kuo A."/>
            <person name="Kohler A."/>
            <person name="Daghino S."/>
            <person name="Barry K."/>
            <person name="Choi C."/>
            <person name="Cichocki N."/>
            <person name="Clum A."/>
            <person name="Copeland A."/>
            <person name="Hainaut M."/>
            <person name="Haridas S."/>
            <person name="Labutti K."/>
            <person name="Lindquist E."/>
            <person name="Lipzen A."/>
            <person name="Khouja H.-R."/>
            <person name="Murat C."/>
            <person name="Ohm R."/>
            <person name="Olson A."/>
            <person name="Spatafora J."/>
            <person name="Veneault-Fourrey C."/>
            <person name="Henrissat B."/>
            <person name="Grigoriev I."/>
            <person name="Martin F."/>
            <person name="Perotto S."/>
        </authorList>
    </citation>
    <scope>NUCLEOTIDE SEQUENCE [LARGE SCALE GENOMIC DNA]</scope>
    <source>
        <strain evidence="2 3">E</strain>
    </source>
</reference>
<keyword evidence="1" id="KW-0732">Signal</keyword>
<dbReference type="Proteomes" id="UP000235371">
    <property type="component" value="Unassembled WGS sequence"/>
</dbReference>
<proteinExistence type="predicted"/>
<sequence>MHAGGLRFFFEMLIFESAEATNAVIERHQCFPCRRPSDHKANFARVSPQNRVHRQPAQSLLPALLTASLPLFPPPYNCNHTTTQPHNGPRPARIREFREPTAHESFTVTLARRFAKSRSLLRPAFNYNLSTGNVSRRGWLTASQIMTSLSLGGGHACFTNHFKRKFNTV</sequence>
<accession>A0A2J6TQU4</accession>
<dbReference type="RefSeq" id="XP_024742283.1">
    <property type="nucleotide sequence ID" value="XM_024870801.1"/>
</dbReference>
<organism evidence="2 3">
    <name type="scientific">Hyaloscypha bicolor E</name>
    <dbReference type="NCBI Taxonomy" id="1095630"/>
    <lineage>
        <taxon>Eukaryota</taxon>
        <taxon>Fungi</taxon>
        <taxon>Dikarya</taxon>
        <taxon>Ascomycota</taxon>
        <taxon>Pezizomycotina</taxon>
        <taxon>Leotiomycetes</taxon>
        <taxon>Helotiales</taxon>
        <taxon>Hyaloscyphaceae</taxon>
        <taxon>Hyaloscypha</taxon>
        <taxon>Hyaloscypha bicolor</taxon>
    </lineage>
</organism>
<evidence type="ECO:0000313" key="3">
    <source>
        <dbReference type="Proteomes" id="UP000235371"/>
    </source>
</evidence>
<dbReference type="GeneID" id="36578883"/>
<protein>
    <submittedName>
        <fullName evidence="2">Uncharacterized protein</fullName>
    </submittedName>
</protein>
<evidence type="ECO:0000256" key="1">
    <source>
        <dbReference type="SAM" id="SignalP"/>
    </source>
</evidence>
<feature type="signal peptide" evidence="1">
    <location>
        <begin position="1"/>
        <end position="20"/>
    </location>
</feature>
<gene>
    <name evidence="2" type="ORF">K444DRAFT_178697</name>
</gene>
<name>A0A2J6TQU4_9HELO</name>
<dbReference type="EMBL" id="KZ613746">
    <property type="protein sequence ID" value="PMD65379.1"/>
    <property type="molecule type" value="Genomic_DNA"/>
</dbReference>
<keyword evidence="3" id="KW-1185">Reference proteome</keyword>
<dbReference type="InParanoid" id="A0A2J6TQU4"/>
<feature type="chain" id="PRO_5014473749" evidence="1">
    <location>
        <begin position="21"/>
        <end position="169"/>
    </location>
</feature>
<dbReference type="AlphaFoldDB" id="A0A2J6TQU4"/>
<evidence type="ECO:0000313" key="2">
    <source>
        <dbReference type="EMBL" id="PMD65379.1"/>
    </source>
</evidence>